<dbReference type="PANTHER" id="PTHR19136:SF81">
    <property type="entry name" value="MOLYBDENUM COFACTOR GUANYLYLTRANSFERASE"/>
    <property type="match status" value="1"/>
</dbReference>
<proteinExistence type="predicted"/>
<dbReference type="PANTHER" id="PTHR19136">
    <property type="entry name" value="MOLYBDENUM COFACTOR GUANYLYLTRANSFERASE"/>
    <property type="match status" value="1"/>
</dbReference>
<protein>
    <submittedName>
        <fullName evidence="3">Molybdopterin-guanine dinucleotide biosynthesis protein MobA</fullName>
    </submittedName>
</protein>
<gene>
    <name evidence="3" type="ORF">Spa11_29760</name>
</gene>
<keyword evidence="4" id="KW-1185">Reference proteome</keyword>
<dbReference type="EMBL" id="CP036349">
    <property type="protein sequence ID" value="QDV74768.1"/>
    <property type="molecule type" value="Genomic_DNA"/>
</dbReference>
<evidence type="ECO:0000313" key="4">
    <source>
        <dbReference type="Proteomes" id="UP000316426"/>
    </source>
</evidence>
<reference evidence="3 4" key="1">
    <citation type="submission" date="2019-02" db="EMBL/GenBank/DDBJ databases">
        <title>Deep-cultivation of Planctomycetes and their phenomic and genomic characterization uncovers novel biology.</title>
        <authorList>
            <person name="Wiegand S."/>
            <person name="Jogler M."/>
            <person name="Boedeker C."/>
            <person name="Pinto D."/>
            <person name="Vollmers J."/>
            <person name="Rivas-Marin E."/>
            <person name="Kohn T."/>
            <person name="Peeters S.H."/>
            <person name="Heuer A."/>
            <person name="Rast P."/>
            <person name="Oberbeckmann S."/>
            <person name="Bunk B."/>
            <person name="Jeske O."/>
            <person name="Meyerdierks A."/>
            <person name="Storesund J.E."/>
            <person name="Kallscheuer N."/>
            <person name="Luecker S."/>
            <person name="Lage O.M."/>
            <person name="Pohl T."/>
            <person name="Merkel B.J."/>
            <person name="Hornburger P."/>
            <person name="Mueller R.-W."/>
            <person name="Bruemmer F."/>
            <person name="Labrenz M."/>
            <person name="Spormann A.M."/>
            <person name="Op den Camp H."/>
            <person name="Overmann J."/>
            <person name="Amann R."/>
            <person name="Jetten M.S.M."/>
            <person name="Mascher T."/>
            <person name="Medema M.H."/>
            <person name="Devos D.P."/>
            <person name="Kaster A.-K."/>
            <person name="Ovreas L."/>
            <person name="Rohde M."/>
            <person name="Galperin M.Y."/>
            <person name="Jogler C."/>
        </authorList>
    </citation>
    <scope>NUCLEOTIDE SEQUENCE [LARGE SCALE GENOMIC DNA]</scope>
    <source>
        <strain evidence="3 4">Spa11</strain>
    </source>
</reference>
<dbReference type="Proteomes" id="UP000316426">
    <property type="component" value="Chromosome"/>
</dbReference>
<dbReference type="SUPFAM" id="SSF53448">
    <property type="entry name" value="Nucleotide-diphospho-sugar transferases"/>
    <property type="match status" value="1"/>
</dbReference>
<sequence>MVIQLLDECVGKLIHYPQIPVYVLVGGASQRFGADKATTLVDGEPWALHVGRRLATEGGEIVLAGRTPDGAFDGLRRIDDLEGLSGPLAGILAALRDRLDKYGVGLLAFASCDLVRPERVWLEPLVAEFAGSGALDIAAYRAADRWQPFPSVAHTRWLPALSEQAAAGTRSLQAALDGAKAAAVKWDGAADGPPQANSVAELQSHLGKHC</sequence>
<evidence type="ECO:0000259" key="2">
    <source>
        <dbReference type="Pfam" id="PF12804"/>
    </source>
</evidence>
<dbReference type="AlphaFoldDB" id="A0A518KAG6"/>
<organism evidence="3 4">
    <name type="scientific">Botrimarina mediterranea</name>
    <dbReference type="NCBI Taxonomy" id="2528022"/>
    <lineage>
        <taxon>Bacteria</taxon>
        <taxon>Pseudomonadati</taxon>
        <taxon>Planctomycetota</taxon>
        <taxon>Planctomycetia</taxon>
        <taxon>Pirellulales</taxon>
        <taxon>Lacipirellulaceae</taxon>
        <taxon>Botrimarina</taxon>
    </lineage>
</organism>
<dbReference type="GO" id="GO:0016779">
    <property type="term" value="F:nucleotidyltransferase activity"/>
    <property type="evidence" value="ECO:0007669"/>
    <property type="project" value="UniProtKB-ARBA"/>
</dbReference>
<evidence type="ECO:0000313" key="3">
    <source>
        <dbReference type="EMBL" id="QDV74768.1"/>
    </source>
</evidence>
<dbReference type="InterPro" id="IPR029044">
    <property type="entry name" value="Nucleotide-diphossugar_trans"/>
</dbReference>
<dbReference type="KEGG" id="bmei:Spa11_29760"/>
<feature type="domain" description="MobA-like NTP transferase" evidence="2">
    <location>
        <begin position="22"/>
        <end position="175"/>
    </location>
</feature>
<evidence type="ECO:0000256" key="1">
    <source>
        <dbReference type="ARBA" id="ARBA00022679"/>
    </source>
</evidence>
<dbReference type="Pfam" id="PF12804">
    <property type="entry name" value="NTP_transf_3"/>
    <property type="match status" value="1"/>
</dbReference>
<name>A0A518KAG6_9BACT</name>
<dbReference type="InterPro" id="IPR025877">
    <property type="entry name" value="MobA-like_NTP_Trfase"/>
</dbReference>
<accession>A0A518KAG6</accession>
<dbReference type="Gene3D" id="3.90.550.10">
    <property type="entry name" value="Spore Coat Polysaccharide Biosynthesis Protein SpsA, Chain A"/>
    <property type="match status" value="1"/>
</dbReference>
<keyword evidence="1" id="KW-0808">Transferase</keyword>